<proteinExistence type="predicted"/>
<feature type="transmembrane region" description="Helical" evidence="1">
    <location>
        <begin position="229"/>
        <end position="254"/>
    </location>
</feature>
<dbReference type="EMBL" id="BAAAKW010000029">
    <property type="protein sequence ID" value="GAA1217451.1"/>
    <property type="molecule type" value="Genomic_DNA"/>
</dbReference>
<evidence type="ECO:0000313" key="3">
    <source>
        <dbReference type="Proteomes" id="UP001500943"/>
    </source>
</evidence>
<evidence type="ECO:0000256" key="1">
    <source>
        <dbReference type="SAM" id="Phobius"/>
    </source>
</evidence>
<dbReference type="RefSeq" id="WP_425563814.1">
    <property type="nucleotide sequence ID" value="NZ_BAAAKW010000029.1"/>
</dbReference>
<reference evidence="3" key="1">
    <citation type="journal article" date="2019" name="Int. J. Syst. Evol. Microbiol.">
        <title>The Global Catalogue of Microorganisms (GCM) 10K type strain sequencing project: providing services to taxonomists for standard genome sequencing and annotation.</title>
        <authorList>
            <consortium name="The Broad Institute Genomics Platform"/>
            <consortium name="The Broad Institute Genome Sequencing Center for Infectious Disease"/>
            <person name="Wu L."/>
            <person name="Ma J."/>
        </authorList>
    </citation>
    <scope>NUCLEOTIDE SEQUENCE [LARGE SCALE GENOMIC DNA]</scope>
    <source>
        <strain evidence="3">JCM 12762</strain>
    </source>
</reference>
<evidence type="ECO:0000313" key="2">
    <source>
        <dbReference type="EMBL" id="GAA1217451.1"/>
    </source>
</evidence>
<keyword evidence="1" id="KW-0472">Membrane</keyword>
<feature type="transmembrane region" description="Helical" evidence="1">
    <location>
        <begin position="274"/>
        <end position="293"/>
    </location>
</feature>
<feature type="transmembrane region" description="Helical" evidence="1">
    <location>
        <begin position="64"/>
        <end position="85"/>
    </location>
</feature>
<feature type="transmembrane region" description="Helical" evidence="1">
    <location>
        <begin position="189"/>
        <end position="208"/>
    </location>
</feature>
<sequence length="310" mass="34949">MMATSPRTKTVRSPWLKLGGLVLLIIVVLLAVVLVAKWMIGLAGVQQFMADYPGKQPLPESAPIGFPAWLGWQHFLNIFFLLLIVKSGWQVRVATRSRTYWTRKNTGLIRTKRSPMRISLDLWLHFSVDALWILNGIIFIVLLFASGQWMRIVPTDWGVIPNALSASLQYLSLDWPVETGWVNYNSLQLLAYFVIVFIATPLAIISGLRMSSIWPPDATKLNKAYPMEWARAVHFPVMLYFVAFTIVHVTLVLATGALNNLNHMYAGTDEMNWVGFWIFVASLVVLAAVWLLARPLFLRPIASLSGKVGR</sequence>
<keyword evidence="1" id="KW-1133">Transmembrane helix</keyword>
<dbReference type="InterPro" id="IPR016174">
    <property type="entry name" value="Di-haem_cyt_TM"/>
</dbReference>
<evidence type="ECO:0008006" key="4">
    <source>
        <dbReference type="Google" id="ProtNLM"/>
    </source>
</evidence>
<protein>
    <recommendedName>
        <fullName evidence="4">Cytochrome b561 bacterial/Ni-hydrogenase domain-containing protein</fullName>
    </recommendedName>
</protein>
<organism evidence="2 3">
    <name type="scientific">Rhodoglobus aureus</name>
    <dbReference type="NCBI Taxonomy" id="191497"/>
    <lineage>
        <taxon>Bacteria</taxon>
        <taxon>Bacillati</taxon>
        <taxon>Actinomycetota</taxon>
        <taxon>Actinomycetes</taxon>
        <taxon>Micrococcales</taxon>
        <taxon>Microbacteriaceae</taxon>
        <taxon>Rhodoglobus</taxon>
    </lineage>
</organism>
<dbReference type="Gene3D" id="1.20.950.20">
    <property type="entry name" value="Transmembrane di-heme cytochromes, Chain C"/>
    <property type="match status" value="1"/>
</dbReference>
<accession>A0ABP4GDP6</accession>
<comment type="caution">
    <text evidence="2">The sequence shown here is derived from an EMBL/GenBank/DDBJ whole genome shotgun (WGS) entry which is preliminary data.</text>
</comment>
<keyword evidence="1" id="KW-0812">Transmembrane</keyword>
<feature type="transmembrane region" description="Helical" evidence="1">
    <location>
        <begin position="122"/>
        <end position="145"/>
    </location>
</feature>
<keyword evidence="3" id="KW-1185">Reference proteome</keyword>
<name>A0ABP4GDP6_9MICO</name>
<dbReference type="SUPFAM" id="SSF81342">
    <property type="entry name" value="Transmembrane di-heme cytochromes"/>
    <property type="match status" value="1"/>
</dbReference>
<feature type="transmembrane region" description="Helical" evidence="1">
    <location>
        <begin position="21"/>
        <end position="44"/>
    </location>
</feature>
<gene>
    <name evidence="2" type="ORF">GCM10009655_16130</name>
</gene>
<dbReference type="Proteomes" id="UP001500943">
    <property type="component" value="Unassembled WGS sequence"/>
</dbReference>